<dbReference type="PANTHER" id="PTHR47385">
    <property type="entry name" value="CALPONIN"/>
    <property type="match status" value="1"/>
</dbReference>
<dbReference type="InterPro" id="IPR036872">
    <property type="entry name" value="CH_dom_sf"/>
</dbReference>
<dbReference type="PRINTS" id="PR00889">
    <property type="entry name" value="CALPONIN"/>
</dbReference>
<dbReference type="InterPro" id="IPR050606">
    <property type="entry name" value="Calponin-like"/>
</dbReference>
<dbReference type="SMART" id="SM00033">
    <property type="entry name" value="CH"/>
    <property type="match status" value="1"/>
</dbReference>
<evidence type="ECO:0000259" key="7">
    <source>
        <dbReference type="PROSITE" id="PS50021"/>
    </source>
</evidence>
<proteinExistence type="inferred from homology"/>
<reference evidence="9" key="1">
    <citation type="submission" date="2025-08" db="UniProtKB">
        <authorList>
            <consortium name="RefSeq"/>
        </authorList>
    </citation>
    <scope>IDENTIFICATION</scope>
</reference>
<dbReference type="RefSeq" id="XP_065676571.1">
    <property type="nucleotide sequence ID" value="XM_065820499.1"/>
</dbReference>
<keyword evidence="2" id="KW-0677">Repeat</keyword>
<dbReference type="PRINTS" id="PR00888">
    <property type="entry name" value="SM22CALPONIN"/>
</dbReference>
<evidence type="ECO:0000256" key="1">
    <source>
        <dbReference type="ARBA" id="ARBA00009631"/>
    </source>
</evidence>
<evidence type="ECO:0000256" key="5">
    <source>
        <dbReference type="ARBA" id="ARBA00025109"/>
    </source>
</evidence>
<feature type="domain" description="Calponin-homology (CH)" evidence="7">
    <location>
        <begin position="24"/>
        <end position="142"/>
    </location>
</feature>
<keyword evidence="3 6" id="KW-0112">Calmodulin-binding</keyword>
<evidence type="ECO:0000256" key="2">
    <source>
        <dbReference type="ARBA" id="ARBA00022737"/>
    </source>
</evidence>
<comment type="similarity">
    <text evidence="1 6">Belongs to the calponin family.</text>
</comment>
<dbReference type="SUPFAM" id="SSF47576">
    <property type="entry name" value="Calponin-homology domain, CH-domain"/>
    <property type="match status" value="1"/>
</dbReference>
<organism evidence="8 9">
    <name type="scientific">Hydra vulgaris</name>
    <name type="common">Hydra</name>
    <name type="synonym">Hydra attenuata</name>
    <dbReference type="NCBI Taxonomy" id="6087"/>
    <lineage>
        <taxon>Eukaryota</taxon>
        <taxon>Metazoa</taxon>
        <taxon>Cnidaria</taxon>
        <taxon>Hydrozoa</taxon>
        <taxon>Hydroidolina</taxon>
        <taxon>Anthoathecata</taxon>
        <taxon>Aplanulata</taxon>
        <taxon>Hydridae</taxon>
        <taxon>Hydra</taxon>
    </lineage>
</organism>
<dbReference type="Pfam" id="PF00307">
    <property type="entry name" value="CH"/>
    <property type="match status" value="1"/>
</dbReference>
<dbReference type="Pfam" id="PF00402">
    <property type="entry name" value="Calponin"/>
    <property type="match status" value="1"/>
</dbReference>
<dbReference type="PROSITE" id="PS50021">
    <property type="entry name" value="CH"/>
    <property type="match status" value="1"/>
</dbReference>
<dbReference type="InterPro" id="IPR000557">
    <property type="entry name" value="Calponin_repeat"/>
</dbReference>
<keyword evidence="4 6" id="KW-0009">Actin-binding</keyword>
<protein>
    <recommendedName>
        <fullName evidence="6">Calponin</fullName>
    </recommendedName>
</protein>
<evidence type="ECO:0000256" key="3">
    <source>
        <dbReference type="ARBA" id="ARBA00022860"/>
    </source>
</evidence>
<dbReference type="InterPro" id="IPR001715">
    <property type="entry name" value="CH_dom"/>
</dbReference>
<dbReference type="GeneID" id="100215181"/>
<dbReference type="PROSITE" id="PS51122">
    <property type="entry name" value="CALPONIN_2"/>
    <property type="match status" value="1"/>
</dbReference>
<dbReference type="Proteomes" id="UP001652625">
    <property type="component" value="Chromosome 15"/>
</dbReference>
<dbReference type="PANTHER" id="PTHR47385:SF14">
    <property type="entry name" value="TRANSGELIN"/>
    <property type="match status" value="1"/>
</dbReference>
<evidence type="ECO:0000256" key="6">
    <source>
        <dbReference type="RuleBase" id="RU361224"/>
    </source>
</evidence>
<name>A0ABM4DPR0_HYDVU</name>
<evidence type="ECO:0000313" key="9">
    <source>
        <dbReference type="RefSeq" id="XP_065676571.1"/>
    </source>
</evidence>
<accession>A0ABM4DPR0</accession>
<sequence>MANRPRGYGLSAELARKKAEKFDPDVSSDCMYWIRDVLVDGGYTDEASKIITEVRCEKDVISSLKDGQILCKLVNVIVPGSVKKINDTQMVFKQMENINNFLTACEKMGCKKLDLFQSVDLYEAQNIPQVINGILALGRKAQTIGYDGPCLGPTEATENKREFTEQQLRASEGIIGLQAGSNQGATQSGLNFGKTRAIID</sequence>
<evidence type="ECO:0000256" key="4">
    <source>
        <dbReference type="ARBA" id="ARBA00023203"/>
    </source>
</evidence>
<dbReference type="InterPro" id="IPR003096">
    <property type="entry name" value="SM22_calponin"/>
</dbReference>
<dbReference type="PROSITE" id="PS01052">
    <property type="entry name" value="CALPONIN_1"/>
    <property type="match status" value="1"/>
</dbReference>
<gene>
    <name evidence="9" type="primary">LOC100215181</name>
</gene>
<dbReference type="InterPro" id="IPR001997">
    <property type="entry name" value="Calponin/LIMCH1"/>
</dbReference>
<dbReference type="Gene3D" id="1.10.418.10">
    <property type="entry name" value="Calponin-like domain"/>
    <property type="match status" value="1"/>
</dbReference>
<comment type="function">
    <text evidence="5 6">Thin filament-associated protein that is implicated in the regulation and modulation of smooth muscle contraction. It is capable of binding to actin, calmodulin and tropomyosin. The interaction of calponin with actin inhibits the actomyosin Mg-ATPase activity.</text>
</comment>
<keyword evidence="8" id="KW-1185">Reference proteome</keyword>
<evidence type="ECO:0000313" key="8">
    <source>
        <dbReference type="Proteomes" id="UP001652625"/>
    </source>
</evidence>